<sequence length="713" mass="78099">MTSPQARHSWAVTSDTLPPAPAPHVEAMCHRRSRGPYTGAGALLRQIVPELLAHNADLVLPRTTNIVAIAPELAAVLPLPEKTLTEAAEPRERTRFYSAGRTERLVHGVAELLMDWARVLHPDGVVVSFTDVAHADDTDRELLRVLLRRCDPRHLTVVVELDDPGDDTALADALAEYARTGARRARTPVQGDDLAQLYIDSEGVLDDEAVLRAYDELAPDERARRHTERAEALAAWGEPSFELGALPFHLERGTDPAVAGGEALLKATTRCLELGYYHASMDLALRGRELVSAEKQPNLYWNLTTKVAACLSYLGPGEEAARYLGELRHTTDAEMHMRSSYMTAMLHTRYLPKDTLDHDLALEWSNISIVLADNYPKPERRTFNGAFMRNGKALVELHRGDLQAALNLVNEAIGMTDSHLGHEEQLLHRSVLTHNRAQVLAAMGEHAAALLDYDDVIGRDPNYGEYYFDRATVRRAAGRAAEALEDYAAAIRLSPPFHEAHYNRADLLRELGDDEGALRDLDYALELEPDHVDSLVNRADLLLSNGDMARASADVDHGLALDPHNARLLSARGSVLADVGEHEAAWADYSAALAADPALVAAWANRAVLAFTTGRPRQAVEDLTEAIRLADDGMLRVNRAIALQELGNHRQAVRDLDAALAAGADDPDVLYFRGVSRLAVGDDAGARADWEAHLAAYGEETSPHAVQIAERVA</sequence>
<dbReference type="Pfam" id="PF13432">
    <property type="entry name" value="TPR_16"/>
    <property type="match status" value="2"/>
</dbReference>
<dbReference type="PROSITE" id="PS50005">
    <property type="entry name" value="TPR"/>
    <property type="match status" value="1"/>
</dbReference>
<proteinExistence type="predicted"/>
<dbReference type="InterPro" id="IPR019734">
    <property type="entry name" value="TPR_rpt"/>
</dbReference>
<dbReference type="PANTHER" id="PTHR44858">
    <property type="entry name" value="TETRATRICOPEPTIDE REPEAT PROTEIN 6"/>
    <property type="match status" value="1"/>
</dbReference>
<gene>
    <name evidence="4" type="ORF">SK854_00835</name>
</gene>
<dbReference type="Proteomes" id="UP001285352">
    <property type="component" value="Unassembled WGS sequence"/>
</dbReference>
<dbReference type="SMART" id="SM00028">
    <property type="entry name" value="TPR"/>
    <property type="match status" value="9"/>
</dbReference>
<evidence type="ECO:0000313" key="5">
    <source>
        <dbReference type="Proteomes" id="UP001285352"/>
    </source>
</evidence>
<dbReference type="SUPFAM" id="SSF48452">
    <property type="entry name" value="TPR-like"/>
    <property type="match status" value="1"/>
</dbReference>
<dbReference type="RefSeq" id="WP_319972995.1">
    <property type="nucleotide sequence ID" value="NZ_JAXAVU010000001.1"/>
</dbReference>
<dbReference type="EMBL" id="JAXAVU010000001">
    <property type="protein sequence ID" value="MDX8140639.1"/>
    <property type="molecule type" value="Genomic_DNA"/>
</dbReference>
<evidence type="ECO:0000256" key="1">
    <source>
        <dbReference type="ARBA" id="ARBA00022737"/>
    </source>
</evidence>
<dbReference type="Gene3D" id="1.25.40.10">
    <property type="entry name" value="Tetratricopeptide repeat domain"/>
    <property type="match status" value="4"/>
</dbReference>
<feature type="repeat" description="TPR" evidence="3">
    <location>
        <begin position="498"/>
        <end position="531"/>
    </location>
</feature>
<dbReference type="Pfam" id="PF07719">
    <property type="entry name" value="TPR_2"/>
    <property type="match status" value="1"/>
</dbReference>
<evidence type="ECO:0000256" key="2">
    <source>
        <dbReference type="ARBA" id="ARBA00022803"/>
    </source>
</evidence>
<dbReference type="InterPro" id="IPR013105">
    <property type="entry name" value="TPR_2"/>
</dbReference>
<keyword evidence="2 3" id="KW-0802">TPR repeat</keyword>
<comment type="caution">
    <text evidence="4">The sequence shown here is derived from an EMBL/GenBank/DDBJ whole genome shotgun (WGS) entry which is preliminary data.</text>
</comment>
<keyword evidence="5" id="KW-1185">Reference proteome</keyword>
<accession>A0ABU4UMB8</accession>
<dbReference type="PANTHER" id="PTHR44858:SF1">
    <property type="entry name" value="UDP-N-ACETYLGLUCOSAMINE--PEPTIDE N-ACETYLGLUCOSAMINYLTRANSFERASE SPINDLY-RELATED"/>
    <property type="match status" value="1"/>
</dbReference>
<dbReference type="InterPro" id="IPR050498">
    <property type="entry name" value="Ycf3"/>
</dbReference>
<evidence type="ECO:0000313" key="4">
    <source>
        <dbReference type="EMBL" id="MDX8140639.1"/>
    </source>
</evidence>
<organism evidence="4 5">
    <name type="scientific">Lentzea sokolovensis</name>
    <dbReference type="NCBI Taxonomy" id="3095429"/>
    <lineage>
        <taxon>Bacteria</taxon>
        <taxon>Bacillati</taxon>
        <taxon>Actinomycetota</taxon>
        <taxon>Actinomycetes</taxon>
        <taxon>Pseudonocardiales</taxon>
        <taxon>Pseudonocardiaceae</taxon>
        <taxon>Lentzea</taxon>
    </lineage>
</organism>
<name>A0ABU4UMB8_9PSEU</name>
<protein>
    <submittedName>
        <fullName evidence="4">Tetratricopeptide repeat protein</fullName>
    </submittedName>
</protein>
<dbReference type="InterPro" id="IPR011990">
    <property type="entry name" value="TPR-like_helical_dom_sf"/>
</dbReference>
<reference evidence="4 5" key="1">
    <citation type="submission" date="2023-11" db="EMBL/GenBank/DDBJ databases">
        <title>Lentzea sokolovensis, sp. nov., Lentzea kristufkii, sp. nov., and Lentzea miocenensis, sp. nov., rare actinobacteria from Sokolov Coal Basin, Miocene lacustrine sediment, Czech Republic.</title>
        <authorList>
            <person name="Lara A."/>
            <person name="Kotroba L."/>
            <person name="Nouioui I."/>
            <person name="Neumann-Schaal M."/>
            <person name="Mast Y."/>
            <person name="Chronakova A."/>
        </authorList>
    </citation>
    <scope>NUCLEOTIDE SEQUENCE [LARGE SCALE GENOMIC DNA]</scope>
    <source>
        <strain evidence="4 5">BCCO 10_0061</strain>
    </source>
</reference>
<evidence type="ECO:0000256" key="3">
    <source>
        <dbReference type="PROSITE-ProRule" id="PRU00339"/>
    </source>
</evidence>
<keyword evidence="1" id="KW-0677">Repeat</keyword>